<gene>
    <name evidence="6" type="ORF">BSTOLATCC_MIC34873</name>
</gene>
<evidence type="ECO:0000256" key="5">
    <source>
        <dbReference type="SAM" id="Phobius"/>
    </source>
</evidence>
<dbReference type="InterPro" id="IPR011990">
    <property type="entry name" value="TPR-like_helical_dom_sf"/>
</dbReference>
<dbReference type="SUPFAM" id="SSF48452">
    <property type="entry name" value="TPR-like"/>
    <property type="match status" value="1"/>
</dbReference>
<comment type="catalytic activity">
    <reaction evidence="1">
        <text>[protein]-peptidylproline (omega=180) = [protein]-peptidylproline (omega=0)</text>
        <dbReference type="Rhea" id="RHEA:16237"/>
        <dbReference type="Rhea" id="RHEA-COMP:10747"/>
        <dbReference type="Rhea" id="RHEA-COMP:10748"/>
        <dbReference type="ChEBI" id="CHEBI:83833"/>
        <dbReference type="ChEBI" id="CHEBI:83834"/>
        <dbReference type="EC" id="5.2.1.8"/>
    </reaction>
</comment>
<dbReference type="SMART" id="SM00028">
    <property type="entry name" value="TPR"/>
    <property type="match status" value="3"/>
</dbReference>
<organism evidence="6 7">
    <name type="scientific">Blepharisma stoltei</name>
    <dbReference type="NCBI Taxonomy" id="1481888"/>
    <lineage>
        <taxon>Eukaryota</taxon>
        <taxon>Sar</taxon>
        <taxon>Alveolata</taxon>
        <taxon>Ciliophora</taxon>
        <taxon>Postciliodesmatophora</taxon>
        <taxon>Heterotrichea</taxon>
        <taxon>Heterotrichida</taxon>
        <taxon>Blepharismidae</taxon>
        <taxon>Blepharisma</taxon>
    </lineage>
</organism>
<evidence type="ECO:0000256" key="3">
    <source>
        <dbReference type="ARBA" id="ARBA00023110"/>
    </source>
</evidence>
<dbReference type="PANTHER" id="PTHR46512">
    <property type="entry name" value="PEPTIDYLPROLYL ISOMERASE"/>
    <property type="match status" value="1"/>
</dbReference>
<dbReference type="EC" id="5.2.1.8" evidence="2"/>
<feature type="transmembrane region" description="Helical" evidence="5">
    <location>
        <begin position="346"/>
        <end position="365"/>
    </location>
</feature>
<comment type="caution">
    <text evidence="6">The sequence shown here is derived from an EMBL/GenBank/DDBJ whole genome shotgun (WGS) entry which is preliminary data.</text>
</comment>
<keyword evidence="7" id="KW-1185">Reference proteome</keyword>
<sequence length="375" mass="43314">MEGKTEFDKLMREAVALKTAQLSKARTNFDSWPQFHQAGLYYSDSFKSIRDSSTNAKIAAFEQKKNEGTELFKQEEFQKALFKYEEALTVFRWVDNKNKNWKNSGIEDSDLTVHNEEPNEEAKQCVIAIYLNIALCNIKLEIWKEAVRACDEVLKIDPKNTKALYRKAQAMTMPASSGINDYQDALKLLKEAALIDPKNAAIRQKITEFKDFIKDQTEKSKKTFNSFFKKPTYDDAAPQPKQNSAAEVEDMIQKGEIMVKDLLSNGQQTEAKNLKKKINKMKKYRRDAKKAIMDFENPSKEMLEQAEKFGLDLTDPLVKSELKRLKEQGIQPLPNTPRKPKEAWSGWFWILVIFVSALILMSYLYESSYDNLYNS</sequence>
<dbReference type="PANTHER" id="PTHR46512:SF9">
    <property type="entry name" value="PEPTIDYLPROLYL ISOMERASE"/>
    <property type="match status" value="1"/>
</dbReference>
<evidence type="ECO:0000256" key="2">
    <source>
        <dbReference type="ARBA" id="ARBA00013194"/>
    </source>
</evidence>
<dbReference type="AlphaFoldDB" id="A0AAU9JFJ3"/>
<dbReference type="Gene3D" id="1.25.40.10">
    <property type="entry name" value="Tetratricopeptide repeat domain"/>
    <property type="match status" value="1"/>
</dbReference>
<keyword evidence="4" id="KW-0413">Isomerase</keyword>
<proteinExistence type="predicted"/>
<dbReference type="InterPro" id="IPR050754">
    <property type="entry name" value="FKBP4/5/8-like"/>
</dbReference>
<evidence type="ECO:0000313" key="6">
    <source>
        <dbReference type="EMBL" id="CAG9323837.1"/>
    </source>
</evidence>
<dbReference type="GO" id="GO:0003755">
    <property type="term" value="F:peptidyl-prolyl cis-trans isomerase activity"/>
    <property type="evidence" value="ECO:0007669"/>
    <property type="project" value="UniProtKB-EC"/>
</dbReference>
<name>A0AAU9JFJ3_9CILI</name>
<protein>
    <recommendedName>
        <fullName evidence="2">peptidylprolyl isomerase</fullName>
        <ecNumber evidence="2">5.2.1.8</ecNumber>
    </recommendedName>
</protein>
<evidence type="ECO:0000256" key="1">
    <source>
        <dbReference type="ARBA" id="ARBA00000971"/>
    </source>
</evidence>
<dbReference type="EMBL" id="CAJZBQ010000035">
    <property type="protein sequence ID" value="CAG9323837.1"/>
    <property type="molecule type" value="Genomic_DNA"/>
</dbReference>
<dbReference type="Proteomes" id="UP001162131">
    <property type="component" value="Unassembled WGS sequence"/>
</dbReference>
<keyword evidence="5" id="KW-1133">Transmembrane helix</keyword>
<evidence type="ECO:0000256" key="4">
    <source>
        <dbReference type="ARBA" id="ARBA00023235"/>
    </source>
</evidence>
<accession>A0AAU9JFJ3</accession>
<keyword evidence="5" id="KW-0812">Transmembrane</keyword>
<reference evidence="6" key="1">
    <citation type="submission" date="2021-09" db="EMBL/GenBank/DDBJ databases">
        <authorList>
            <consortium name="AG Swart"/>
            <person name="Singh M."/>
            <person name="Singh A."/>
            <person name="Seah K."/>
            <person name="Emmerich C."/>
        </authorList>
    </citation>
    <scope>NUCLEOTIDE SEQUENCE</scope>
    <source>
        <strain evidence="6">ATCC30299</strain>
    </source>
</reference>
<dbReference type="InterPro" id="IPR019734">
    <property type="entry name" value="TPR_rpt"/>
</dbReference>
<evidence type="ECO:0000313" key="7">
    <source>
        <dbReference type="Proteomes" id="UP001162131"/>
    </source>
</evidence>
<keyword evidence="5" id="KW-0472">Membrane</keyword>
<keyword evidence="3" id="KW-0697">Rotamase</keyword>